<dbReference type="EMBL" id="FNYA01000001">
    <property type="protein sequence ID" value="SEI48739.1"/>
    <property type="molecule type" value="Genomic_DNA"/>
</dbReference>
<name>A0A1H6QYR4_9FLAO</name>
<dbReference type="EC" id="3.1.3.48" evidence="2"/>
<dbReference type="SUPFAM" id="SSF89550">
    <property type="entry name" value="PHP domain-like"/>
    <property type="match status" value="1"/>
</dbReference>
<comment type="catalytic activity">
    <reaction evidence="4">
        <text>O-phospho-L-tyrosyl-[protein] + H2O = L-tyrosyl-[protein] + phosphate</text>
        <dbReference type="Rhea" id="RHEA:10684"/>
        <dbReference type="Rhea" id="RHEA-COMP:10136"/>
        <dbReference type="Rhea" id="RHEA-COMP:20101"/>
        <dbReference type="ChEBI" id="CHEBI:15377"/>
        <dbReference type="ChEBI" id="CHEBI:43474"/>
        <dbReference type="ChEBI" id="CHEBI:46858"/>
        <dbReference type="ChEBI" id="CHEBI:61978"/>
        <dbReference type="EC" id="3.1.3.48"/>
    </reaction>
</comment>
<keyword evidence="3" id="KW-0378">Hydrolase</keyword>
<reference evidence="7" key="1">
    <citation type="submission" date="2016-10" db="EMBL/GenBank/DDBJ databases">
        <authorList>
            <person name="Varghese N."/>
            <person name="Submissions S."/>
        </authorList>
    </citation>
    <scope>NUCLEOTIDE SEQUENCE [LARGE SCALE GENOMIC DNA]</scope>
    <source>
        <strain evidence="7">DSM 17934</strain>
    </source>
</reference>
<sequence length="244" mass="27889">MFSFLKSKPTLASLIPNNYVDIHSHVLPGIDDGAKNLKDSQFLMESMIGFGFKKCITSPHTMANVYNNTIETINNAKNKIENELPDLAQQLDLRAASEYFIDENFIENFKSNPLLTLKDNYVLVEMSFLNPPIQLHDYLFELQLAGYQPVLAHPERYAYYHTNFKGFEKLKKMGLKFQLNLLSSVGYYGPDVTNTTDKLLKAGFIDFVGSDIHHKQHIDSFARKVAIKQTKALQIAIENNQFFL</sequence>
<dbReference type="InterPro" id="IPR016195">
    <property type="entry name" value="Pol/histidinol_Pase-like"/>
</dbReference>
<evidence type="ECO:0000256" key="1">
    <source>
        <dbReference type="ARBA" id="ARBA00005750"/>
    </source>
</evidence>
<dbReference type="Gene3D" id="3.20.20.140">
    <property type="entry name" value="Metal-dependent hydrolases"/>
    <property type="match status" value="1"/>
</dbReference>
<dbReference type="PANTHER" id="PTHR39181">
    <property type="entry name" value="TYROSINE-PROTEIN PHOSPHATASE YWQE"/>
    <property type="match status" value="1"/>
</dbReference>
<dbReference type="AlphaFoldDB" id="A0A1H6QYR4"/>
<dbReference type="STRING" id="402734.SAMN05660918_0885"/>
<keyword evidence="5" id="KW-0175">Coiled coil</keyword>
<organism evidence="6 7">
    <name type="scientific">Flavobacterium terrigena</name>
    <dbReference type="NCBI Taxonomy" id="402734"/>
    <lineage>
        <taxon>Bacteria</taxon>
        <taxon>Pseudomonadati</taxon>
        <taxon>Bacteroidota</taxon>
        <taxon>Flavobacteriia</taxon>
        <taxon>Flavobacteriales</taxon>
        <taxon>Flavobacteriaceae</taxon>
        <taxon>Flavobacterium</taxon>
    </lineage>
</organism>
<accession>A0A1H6QYR4</accession>
<gene>
    <name evidence="6" type="ORF">SAMN05660918_0885</name>
</gene>
<comment type="similarity">
    <text evidence="1">Belongs to the metallo-dependent hydrolases superfamily. CpsB/CapC family.</text>
</comment>
<evidence type="ECO:0000256" key="2">
    <source>
        <dbReference type="ARBA" id="ARBA00013064"/>
    </source>
</evidence>
<protein>
    <recommendedName>
        <fullName evidence="2">protein-tyrosine-phosphatase</fullName>
        <ecNumber evidence="2">3.1.3.48</ecNumber>
    </recommendedName>
</protein>
<feature type="coiled-coil region" evidence="5">
    <location>
        <begin position="63"/>
        <end position="90"/>
    </location>
</feature>
<evidence type="ECO:0000256" key="4">
    <source>
        <dbReference type="ARBA" id="ARBA00051722"/>
    </source>
</evidence>
<dbReference type="GO" id="GO:0030145">
    <property type="term" value="F:manganese ion binding"/>
    <property type="evidence" value="ECO:0007669"/>
    <property type="project" value="InterPro"/>
</dbReference>
<evidence type="ECO:0000313" key="7">
    <source>
        <dbReference type="Proteomes" id="UP000199702"/>
    </source>
</evidence>
<dbReference type="OrthoDB" id="9788539at2"/>
<dbReference type="GO" id="GO:0004725">
    <property type="term" value="F:protein tyrosine phosphatase activity"/>
    <property type="evidence" value="ECO:0007669"/>
    <property type="project" value="UniProtKB-EC"/>
</dbReference>
<evidence type="ECO:0000313" key="6">
    <source>
        <dbReference type="EMBL" id="SEI48739.1"/>
    </source>
</evidence>
<proteinExistence type="inferred from homology"/>
<dbReference type="InterPro" id="IPR016667">
    <property type="entry name" value="Caps_polysacc_synth_CpsB/CapC"/>
</dbReference>
<dbReference type="Proteomes" id="UP000199702">
    <property type="component" value="Unassembled WGS sequence"/>
</dbReference>
<dbReference type="PIRSF" id="PIRSF016557">
    <property type="entry name" value="Caps_synth_CpsB"/>
    <property type="match status" value="1"/>
</dbReference>
<evidence type="ECO:0000256" key="5">
    <source>
        <dbReference type="SAM" id="Coils"/>
    </source>
</evidence>
<dbReference type="Pfam" id="PF19567">
    <property type="entry name" value="CpsB_CapC"/>
    <property type="match status" value="1"/>
</dbReference>
<evidence type="ECO:0000256" key="3">
    <source>
        <dbReference type="ARBA" id="ARBA00022801"/>
    </source>
</evidence>
<dbReference type="RefSeq" id="WP_091308576.1">
    <property type="nucleotide sequence ID" value="NZ_CBCSJU010000001.1"/>
</dbReference>
<dbReference type="PANTHER" id="PTHR39181:SF1">
    <property type="entry name" value="TYROSINE-PROTEIN PHOSPHATASE YWQE"/>
    <property type="match status" value="1"/>
</dbReference>
<keyword evidence="7" id="KW-1185">Reference proteome</keyword>